<evidence type="ECO:0000256" key="1">
    <source>
        <dbReference type="SAM" id="SignalP"/>
    </source>
</evidence>
<evidence type="ECO:0000313" key="2">
    <source>
        <dbReference type="Proteomes" id="UP000694844"/>
    </source>
</evidence>
<dbReference type="KEGG" id="cvn:111113279"/>
<feature type="chain" id="PRO_5034234969" evidence="1">
    <location>
        <begin position="20"/>
        <end position="195"/>
    </location>
</feature>
<accession>A0A8B8BUT0</accession>
<protein>
    <submittedName>
        <fullName evidence="3">DBF4-type zinc finger-containing protein 2 homolog</fullName>
    </submittedName>
</protein>
<reference evidence="3" key="1">
    <citation type="submission" date="2025-08" db="UniProtKB">
        <authorList>
            <consortium name="RefSeq"/>
        </authorList>
    </citation>
    <scope>IDENTIFICATION</scope>
    <source>
        <tissue evidence="3">Whole sample</tissue>
    </source>
</reference>
<name>A0A8B8BUT0_CRAVI</name>
<dbReference type="OrthoDB" id="6121392at2759"/>
<keyword evidence="1" id="KW-0732">Signal</keyword>
<proteinExistence type="predicted"/>
<evidence type="ECO:0000313" key="3">
    <source>
        <dbReference type="RefSeq" id="XP_022307113.1"/>
    </source>
</evidence>
<dbReference type="RefSeq" id="XP_022307113.1">
    <property type="nucleotide sequence ID" value="XM_022451405.1"/>
</dbReference>
<dbReference type="GeneID" id="111113279"/>
<gene>
    <name evidence="3" type="primary">LOC111113279</name>
</gene>
<dbReference type="AlphaFoldDB" id="A0A8B8BUT0"/>
<sequence length="195" mass="21396">MVLVEVVTLTCVLFSWTGGANQVISANNAECPPKPYCSNSGSPNCRASLVYEKVGTEVCAVRCETKCDSRCPPLPQCPGPREGCSPMYKYSHIRSDKVCPTRCELKCECPVPPTCPPPPSADCLTLYRNKIIDNTECPWGCIHQCCKTDVKCPKPDPSNPYCVSTYTQYKTINGKRCPVSCSCIPDPAVATFRKR</sequence>
<feature type="signal peptide" evidence="1">
    <location>
        <begin position="1"/>
        <end position="19"/>
    </location>
</feature>
<keyword evidence="2" id="KW-1185">Reference proteome</keyword>
<organism evidence="2 3">
    <name type="scientific">Crassostrea virginica</name>
    <name type="common">Eastern oyster</name>
    <dbReference type="NCBI Taxonomy" id="6565"/>
    <lineage>
        <taxon>Eukaryota</taxon>
        <taxon>Metazoa</taxon>
        <taxon>Spiralia</taxon>
        <taxon>Lophotrochozoa</taxon>
        <taxon>Mollusca</taxon>
        <taxon>Bivalvia</taxon>
        <taxon>Autobranchia</taxon>
        <taxon>Pteriomorphia</taxon>
        <taxon>Ostreida</taxon>
        <taxon>Ostreoidea</taxon>
        <taxon>Ostreidae</taxon>
        <taxon>Crassostrea</taxon>
    </lineage>
</organism>
<dbReference type="Proteomes" id="UP000694844">
    <property type="component" value="Chromosome 9"/>
</dbReference>